<proteinExistence type="predicted"/>
<comment type="caution">
    <text evidence="2">The sequence shown here is derived from an EMBL/GenBank/DDBJ whole genome shotgun (WGS) entry which is preliminary data.</text>
</comment>
<reference evidence="2 3" key="1">
    <citation type="submission" date="2018-06" db="EMBL/GenBank/DDBJ databases">
        <title>Extensive metabolic versatility and redundancy in microbially diverse, dynamic hydrothermal sediments.</title>
        <authorList>
            <person name="Dombrowski N."/>
            <person name="Teske A."/>
            <person name="Baker B.J."/>
        </authorList>
    </citation>
    <scope>NUCLEOTIDE SEQUENCE [LARGE SCALE GENOMIC DNA]</scope>
    <source>
        <strain evidence="2">B36_G15</strain>
    </source>
</reference>
<gene>
    <name evidence="2" type="ORF">DRP53_04040</name>
</gene>
<dbReference type="AlphaFoldDB" id="A0A660SJL9"/>
<sequence length="369" mass="43247">MILTVLIALSPIYGVYLNRFRASQRRYLDSIFIRVEEGLINGLIIDIKDDHGIIPYPSQVELAQQIGAVRPSIDLDHLLKRKGELGMFLVGRISVFRDDILSRFDEYAVLDTAGRWRDNVGIGWVDPYNKKVWEYNLAIAQEILELGFDLVFFDYVRFPSDGDLSRCQYSADRDRFQTIRSFIDYARRRIKRFGLCVFGYSIWRPLYREGQRLEDFKGVYILAPMLYPSHFARDFQAGEDRPYQIYYRSVQRAKDSLPNTLIIPFIQGFDYLVDDFDADYIRREIEGVIDGGGDGFFIWNAAGDYDDAFAALANIGGRRIAFLIGRGSHREEPDHQSRDRDYRQVRIRSRYRRRIQIYRRHDIPSDILP</sequence>
<evidence type="ECO:0000313" key="2">
    <source>
        <dbReference type="EMBL" id="RKX70732.1"/>
    </source>
</evidence>
<dbReference type="EMBL" id="QNBE01000029">
    <property type="protein sequence ID" value="RKX70732.1"/>
    <property type="molecule type" value="Genomic_DNA"/>
</dbReference>
<evidence type="ECO:0000313" key="3">
    <source>
        <dbReference type="Proteomes" id="UP000268469"/>
    </source>
</evidence>
<organism evidence="2 3">
    <name type="scientific">candidate division WOR-3 bacterium</name>
    <dbReference type="NCBI Taxonomy" id="2052148"/>
    <lineage>
        <taxon>Bacteria</taxon>
        <taxon>Bacteria division WOR-3</taxon>
    </lineage>
</organism>
<feature type="domain" description="DUF4015" evidence="1">
    <location>
        <begin position="14"/>
        <end position="305"/>
    </location>
</feature>
<dbReference type="Proteomes" id="UP000268469">
    <property type="component" value="Unassembled WGS sequence"/>
</dbReference>
<evidence type="ECO:0000259" key="1">
    <source>
        <dbReference type="Pfam" id="PF13200"/>
    </source>
</evidence>
<dbReference type="Pfam" id="PF13200">
    <property type="entry name" value="DUF4015"/>
    <property type="match status" value="1"/>
</dbReference>
<protein>
    <recommendedName>
        <fullName evidence="1">DUF4015 domain-containing protein</fullName>
    </recommendedName>
</protein>
<dbReference type="InterPro" id="IPR025275">
    <property type="entry name" value="DUF4015"/>
</dbReference>
<accession>A0A660SJL9</accession>
<name>A0A660SJL9_UNCW3</name>